<accession>A0ABU8FLL6</accession>
<feature type="transmembrane region" description="Helical" evidence="1">
    <location>
        <begin position="6"/>
        <end position="23"/>
    </location>
</feature>
<keyword evidence="1" id="KW-0472">Membrane</keyword>
<dbReference type="EMBL" id="JBAWSX010000010">
    <property type="protein sequence ID" value="MEI4802834.1"/>
    <property type="molecule type" value="Genomic_DNA"/>
</dbReference>
<keyword evidence="1" id="KW-0812">Transmembrane</keyword>
<protein>
    <recommendedName>
        <fullName evidence="4">EamA domain-containing protein</fullName>
    </recommendedName>
</protein>
<feature type="transmembrane region" description="Helical" evidence="1">
    <location>
        <begin position="30"/>
        <end position="50"/>
    </location>
</feature>
<keyword evidence="3" id="KW-1185">Reference proteome</keyword>
<evidence type="ECO:0000256" key="1">
    <source>
        <dbReference type="SAM" id="Phobius"/>
    </source>
</evidence>
<evidence type="ECO:0000313" key="2">
    <source>
        <dbReference type="EMBL" id="MEI4802834.1"/>
    </source>
</evidence>
<evidence type="ECO:0008006" key="4">
    <source>
        <dbReference type="Google" id="ProtNLM"/>
    </source>
</evidence>
<feature type="transmembrane region" description="Helical" evidence="1">
    <location>
        <begin position="56"/>
        <end position="76"/>
    </location>
</feature>
<evidence type="ECO:0000313" key="3">
    <source>
        <dbReference type="Proteomes" id="UP001372526"/>
    </source>
</evidence>
<keyword evidence="1" id="KW-1133">Transmembrane helix</keyword>
<comment type="caution">
    <text evidence="2">The sequence shown here is derived from an EMBL/GenBank/DDBJ whole genome shotgun (WGS) entry which is preliminary data.</text>
</comment>
<dbReference type="Proteomes" id="UP001372526">
    <property type="component" value="Unassembled WGS sequence"/>
</dbReference>
<name>A0ABU8FLL6_9BACI</name>
<gene>
    <name evidence="2" type="ORF">WAZ07_16240</name>
</gene>
<organism evidence="2 3">
    <name type="scientific">Bacillus bruguierae</name>
    <dbReference type="NCBI Taxonomy" id="3127667"/>
    <lineage>
        <taxon>Bacteria</taxon>
        <taxon>Bacillati</taxon>
        <taxon>Bacillota</taxon>
        <taxon>Bacilli</taxon>
        <taxon>Bacillales</taxon>
        <taxon>Bacillaceae</taxon>
        <taxon>Bacillus</taxon>
    </lineage>
</organism>
<proteinExistence type="predicted"/>
<reference evidence="2 3" key="1">
    <citation type="submission" date="2024-01" db="EMBL/GenBank/DDBJ databases">
        <title>Seven novel Bacillus-like species.</title>
        <authorList>
            <person name="Liu G."/>
        </authorList>
    </citation>
    <scope>NUCLEOTIDE SEQUENCE [LARGE SCALE GENOMIC DNA]</scope>
    <source>
        <strain evidence="2 3">FJAT-51639</strain>
    </source>
</reference>
<dbReference type="RefSeq" id="WP_090914499.1">
    <property type="nucleotide sequence ID" value="NZ_JBAWSX010000010.1"/>
</dbReference>
<sequence length="77" mass="8319">MLLGVGLIILGILITSITTYYEIKKAGGISWLEVLVFPVGLIIGMIFNHFDLPEFLILLGLVCIVLGSVMVMGISII</sequence>